<evidence type="ECO:0000313" key="2">
    <source>
        <dbReference type="EMBL" id="GAF43023.1"/>
    </source>
</evidence>
<feature type="compositionally biased region" description="Polar residues" evidence="1">
    <location>
        <begin position="18"/>
        <end position="29"/>
    </location>
</feature>
<dbReference type="EMBL" id="BAWF01000005">
    <property type="protein sequence ID" value="GAF43023.1"/>
    <property type="molecule type" value="Genomic_DNA"/>
</dbReference>
<name>X0PL20_RHOWR</name>
<accession>X0PL20</accession>
<reference evidence="2 3" key="1">
    <citation type="submission" date="2014-02" db="EMBL/GenBank/DDBJ databases">
        <title>Whole genome shotgun sequence of Rhodococcus wratislaviensis NBRC 100605.</title>
        <authorList>
            <person name="Hosoyama A."/>
            <person name="Tsuchikane K."/>
            <person name="Yoshida I."/>
            <person name="Ohji S."/>
            <person name="Ichikawa N."/>
            <person name="Yamazoe A."/>
            <person name="Fujita N."/>
        </authorList>
    </citation>
    <scope>NUCLEOTIDE SEQUENCE [LARGE SCALE GENOMIC DNA]</scope>
    <source>
        <strain evidence="2 3">NBRC 100605</strain>
    </source>
</reference>
<gene>
    <name evidence="2" type="ORF">RW1_005_01310</name>
</gene>
<keyword evidence="3" id="KW-1185">Reference proteome</keyword>
<dbReference type="AlphaFoldDB" id="X0PL20"/>
<feature type="region of interest" description="Disordered" evidence="1">
    <location>
        <begin position="16"/>
        <end position="55"/>
    </location>
</feature>
<protein>
    <submittedName>
        <fullName evidence="2">Uncharacterized protein</fullName>
    </submittedName>
</protein>
<dbReference type="RefSeq" id="WP_156046526.1">
    <property type="nucleotide sequence ID" value="NZ_BAWF01000005.1"/>
</dbReference>
<organism evidence="2 3">
    <name type="scientific">Rhodococcus wratislaviensis NBRC 100605</name>
    <dbReference type="NCBI Taxonomy" id="1219028"/>
    <lineage>
        <taxon>Bacteria</taxon>
        <taxon>Bacillati</taxon>
        <taxon>Actinomycetota</taxon>
        <taxon>Actinomycetes</taxon>
        <taxon>Mycobacteriales</taxon>
        <taxon>Nocardiaceae</taxon>
        <taxon>Rhodococcus</taxon>
    </lineage>
</organism>
<dbReference type="Proteomes" id="UP000019491">
    <property type="component" value="Unassembled WGS sequence"/>
</dbReference>
<feature type="compositionally biased region" description="Basic and acidic residues" evidence="1">
    <location>
        <begin position="30"/>
        <end position="46"/>
    </location>
</feature>
<evidence type="ECO:0000313" key="3">
    <source>
        <dbReference type="Proteomes" id="UP000019491"/>
    </source>
</evidence>
<sequence length="55" mass="6086">MLWGDDADAVVDGAHQVNVATDMNTTPRRPQSDPDERTDHAQHRTGADYCSAYNL</sequence>
<proteinExistence type="predicted"/>
<evidence type="ECO:0000256" key="1">
    <source>
        <dbReference type="SAM" id="MobiDB-lite"/>
    </source>
</evidence>
<comment type="caution">
    <text evidence="2">The sequence shown here is derived from an EMBL/GenBank/DDBJ whole genome shotgun (WGS) entry which is preliminary data.</text>
</comment>